<sequence>MRTSLSATLHTTPNKIYPLSRETTPHYSSSQRVVVRCAPESPHSPPQITQITCRLGCSVSSFTLLLNVPFNCFDALSHRDINMVPNLTTNN</sequence>
<name>A0A4Z2CZD5_SCHJA</name>
<reference evidence="1 2" key="1">
    <citation type="submission" date="2019-03" db="EMBL/GenBank/DDBJ databases">
        <title>An improved genome assembly of the fluke Schistosoma japonicum.</title>
        <authorList>
            <person name="Hu W."/>
            <person name="Luo F."/>
            <person name="Yin M."/>
            <person name="Mo X."/>
            <person name="Sun C."/>
            <person name="Wu Q."/>
            <person name="Zhu B."/>
            <person name="Xiang M."/>
            <person name="Wang J."/>
            <person name="Wang Y."/>
            <person name="Zhang T."/>
            <person name="Xu B."/>
            <person name="Zheng H."/>
            <person name="Feng Z."/>
        </authorList>
    </citation>
    <scope>NUCLEOTIDE SEQUENCE [LARGE SCALE GENOMIC DNA]</scope>
    <source>
        <strain evidence="1">HuSjv2</strain>
        <tissue evidence="1">Worms</tissue>
    </source>
</reference>
<accession>A0A4Z2CZD5</accession>
<comment type="caution">
    <text evidence="1">The sequence shown here is derived from an EMBL/GenBank/DDBJ whole genome shotgun (WGS) entry which is preliminary data.</text>
</comment>
<protein>
    <submittedName>
        <fullName evidence="1">Uncharacterized protein</fullName>
    </submittedName>
</protein>
<evidence type="ECO:0000313" key="1">
    <source>
        <dbReference type="EMBL" id="TNN09280.1"/>
    </source>
</evidence>
<dbReference type="AlphaFoldDB" id="A0A4Z2CZD5"/>
<gene>
    <name evidence="1" type="ORF">EWB00_006362</name>
</gene>
<organism evidence="1 2">
    <name type="scientific">Schistosoma japonicum</name>
    <name type="common">Blood fluke</name>
    <dbReference type="NCBI Taxonomy" id="6182"/>
    <lineage>
        <taxon>Eukaryota</taxon>
        <taxon>Metazoa</taxon>
        <taxon>Spiralia</taxon>
        <taxon>Lophotrochozoa</taxon>
        <taxon>Platyhelminthes</taxon>
        <taxon>Trematoda</taxon>
        <taxon>Digenea</taxon>
        <taxon>Strigeidida</taxon>
        <taxon>Schistosomatoidea</taxon>
        <taxon>Schistosomatidae</taxon>
        <taxon>Schistosoma</taxon>
    </lineage>
</organism>
<proteinExistence type="predicted"/>
<dbReference type="EMBL" id="SKCS01000396">
    <property type="protein sequence ID" value="TNN09280.1"/>
    <property type="molecule type" value="Genomic_DNA"/>
</dbReference>
<evidence type="ECO:0000313" key="2">
    <source>
        <dbReference type="Proteomes" id="UP000311919"/>
    </source>
</evidence>
<keyword evidence="2" id="KW-1185">Reference proteome</keyword>
<dbReference type="Proteomes" id="UP000311919">
    <property type="component" value="Unassembled WGS sequence"/>
</dbReference>